<evidence type="ECO:0000256" key="1">
    <source>
        <dbReference type="SAM" id="Phobius"/>
    </source>
</evidence>
<dbReference type="AlphaFoldDB" id="A0A1V9G8D5"/>
<keyword evidence="3" id="KW-1185">Reference proteome</keyword>
<dbReference type="RefSeq" id="WP_081144541.1">
    <property type="nucleotide sequence ID" value="NZ_LVYD01000001.1"/>
</dbReference>
<protein>
    <submittedName>
        <fullName evidence="2">Uncharacterized protein</fullName>
    </submittedName>
</protein>
<keyword evidence="1" id="KW-1133">Transmembrane helix</keyword>
<sequence>MTFDFYQQYKDYSTTDLLKIVKRPAEYQPAAVEAATQLLSERPVTSEEMQFVDQYFQDLEDSAKAKKEKIDALKNEATDLLEPILQPGENVEPPPAHKQQFHFLIFGSGIYCHATLFSLFIVRQVVKVSVP</sequence>
<comment type="caution">
    <text evidence="2">The sequence shown here is derived from an EMBL/GenBank/DDBJ whole genome shotgun (WGS) entry which is preliminary data.</text>
</comment>
<keyword evidence="1" id="KW-0472">Membrane</keyword>
<accession>A0A1V9G8D5</accession>
<reference evidence="2 3" key="1">
    <citation type="submission" date="2016-03" db="EMBL/GenBank/DDBJ databases">
        <title>Niastella vici sp. nov., isolated from farmland soil.</title>
        <authorList>
            <person name="Chen L."/>
            <person name="Wang D."/>
            <person name="Yang S."/>
            <person name="Wang G."/>
        </authorList>
    </citation>
    <scope>NUCLEOTIDE SEQUENCE [LARGE SCALE GENOMIC DNA]</scope>
    <source>
        <strain evidence="2 3">DJ57</strain>
    </source>
</reference>
<feature type="transmembrane region" description="Helical" evidence="1">
    <location>
        <begin position="101"/>
        <end position="122"/>
    </location>
</feature>
<keyword evidence="1" id="KW-0812">Transmembrane</keyword>
<gene>
    <name evidence="2" type="ORF">A3860_00280</name>
</gene>
<name>A0A1V9G8D5_9BACT</name>
<proteinExistence type="predicted"/>
<evidence type="ECO:0000313" key="3">
    <source>
        <dbReference type="Proteomes" id="UP000192796"/>
    </source>
</evidence>
<organism evidence="2 3">
    <name type="scientific">Niastella vici</name>
    <dbReference type="NCBI Taxonomy" id="1703345"/>
    <lineage>
        <taxon>Bacteria</taxon>
        <taxon>Pseudomonadati</taxon>
        <taxon>Bacteroidota</taxon>
        <taxon>Chitinophagia</taxon>
        <taxon>Chitinophagales</taxon>
        <taxon>Chitinophagaceae</taxon>
        <taxon>Niastella</taxon>
    </lineage>
</organism>
<dbReference type="EMBL" id="LVYD01000001">
    <property type="protein sequence ID" value="OQP66842.1"/>
    <property type="molecule type" value="Genomic_DNA"/>
</dbReference>
<dbReference type="OrthoDB" id="680261at2"/>
<dbReference type="Proteomes" id="UP000192796">
    <property type="component" value="Unassembled WGS sequence"/>
</dbReference>
<evidence type="ECO:0000313" key="2">
    <source>
        <dbReference type="EMBL" id="OQP66842.1"/>
    </source>
</evidence>